<organism evidence="2 3">
    <name type="scientific">Metaplanococcus flavidus</name>
    <dbReference type="NCBI Taxonomy" id="569883"/>
    <lineage>
        <taxon>Bacteria</taxon>
        <taxon>Bacillati</taxon>
        <taxon>Bacillota</taxon>
        <taxon>Bacilli</taxon>
        <taxon>Bacillales</taxon>
        <taxon>Caryophanaceae</taxon>
        <taxon>Metaplanococcus</taxon>
    </lineage>
</organism>
<accession>A0ABW3LAC7</accession>
<reference evidence="3" key="1">
    <citation type="journal article" date="2019" name="Int. J. Syst. Evol. Microbiol.">
        <title>The Global Catalogue of Microorganisms (GCM) 10K type strain sequencing project: providing services to taxonomists for standard genome sequencing and annotation.</title>
        <authorList>
            <consortium name="The Broad Institute Genomics Platform"/>
            <consortium name="The Broad Institute Genome Sequencing Center for Infectious Disease"/>
            <person name="Wu L."/>
            <person name="Ma J."/>
        </authorList>
    </citation>
    <scope>NUCLEOTIDE SEQUENCE [LARGE SCALE GENOMIC DNA]</scope>
    <source>
        <strain evidence="3">CCUG 56756</strain>
    </source>
</reference>
<feature type="region of interest" description="Disordered" evidence="1">
    <location>
        <begin position="18"/>
        <end position="53"/>
    </location>
</feature>
<comment type="caution">
    <text evidence="2">The sequence shown here is derived from an EMBL/GenBank/DDBJ whole genome shotgun (WGS) entry which is preliminary data.</text>
</comment>
<dbReference type="Proteomes" id="UP001597109">
    <property type="component" value="Unassembled WGS sequence"/>
</dbReference>
<feature type="compositionally biased region" description="Polar residues" evidence="1">
    <location>
        <begin position="23"/>
        <end position="53"/>
    </location>
</feature>
<evidence type="ECO:0000256" key="1">
    <source>
        <dbReference type="SAM" id="MobiDB-lite"/>
    </source>
</evidence>
<dbReference type="RefSeq" id="WP_379081091.1">
    <property type="nucleotide sequence ID" value="NZ_JBHTKI010000003.1"/>
</dbReference>
<name>A0ABW3LAC7_9BACL</name>
<dbReference type="EMBL" id="JBHTKI010000003">
    <property type="protein sequence ID" value="MFD1030152.1"/>
    <property type="molecule type" value="Genomic_DNA"/>
</dbReference>
<proteinExistence type="predicted"/>
<evidence type="ECO:0000313" key="3">
    <source>
        <dbReference type="Proteomes" id="UP001597109"/>
    </source>
</evidence>
<evidence type="ECO:0000313" key="2">
    <source>
        <dbReference type="EMBL" id="MFD1030152.1"/>
    </source>
</evidence>
<keyword evidence="3" id="KW-1185">Reference proteome</keyword>
<gene>
    <name evidence="2" type="ORF">ACFQ1X_01690</name>
</gene>
<protein>
    <submittedName>
        <fullName evidence="2">Uncharacterized protein</fullName>
    </submittedName>
</protein>
<sequence>MIGKLVYTTPETFYTTPELGYTSLETPYTVPSSKNEASPKASSSPKEQNSLLP</sequence>